<dbReference type="CDD" id="cd06257">
    <property type="entry name" value="DnaJ"/>
    <property type="match status" value="1"/>
</dbReference>
<dbReference type="PROSITE" id="PS50076">
    <property type="entry name" value="DNAJ_2"/>
    <property type="match status" value="1"/>
</dbReference>
<evidence type="ECO:0000313" key="3">
    <source>
        <dbReference type="EMBL" id="ORE18101.1"/>
    </source>
</evidence>
<dbReference type="Proteomes" id="UP000242381">
    <property type="component" value="Unassembled WGS sequence"/>
</dbReference>
<evidence type="ECO:0000256" key="1">
    <source>
        <dbReference type="ARBA" id="ARBA00023186"/>
    </source>
</evidence>
<dbReference type="InterPro" id="IPR001623">
    <property type="entry name" value="DnaJ_domain"/>
</dbReference>
<dbReference type="InterPro" id="IPR002939">
    <property type="entry name" value="DnaJ_C"/>
</dbReference>
<dbReference type="Gene3D" id="2.60.260.20">
    <property type="entry name" value="Urease metallochaperone UreE, N-terminal domain"/>
    <property type="match status" value="2"/>
</dbReference>
<protein>
    <submittedName>
        <fullName evidence="3">DnaJ-domain-containing protein</fullName>
    </submittedName>
</protein>
<dbReference type="Pfam" id="PF01556">
    <property type="entry name" value="DnaJ_C"/>
    <property type="match status" value="1"/>
</dbReference>
<organism evidence="3 4">
    <name type="scientific">Rhizopus microsporus</name>
    <dbReference type="NCBI Taxonomy" id="58291"/>
    <lineage>
        <taxon>Eukaryota</taxon>
        <taxon>Fungi</taxon>
        <taxon>Fungi incertae sedis</taxon>
        <taxon>Mucoromycota</taxon>
        <taxon>Mucoromycotina</taxon>
        <taxon>Mucoromycetes</taxon>
        <taxon>Mucorales</taxon>
        <taxon>Mucorineae</taxon>
        <taxon>Rhizopodaceae</taxon>
        <taxon>Rhizopus</taxon>
    </lineage>
</organism>
<dbReference type="PRINTS" id="PR00625">
    <property type="entry name" value="JDOMAIN"/>
</dbReference>
<reference evidence="3 4" key="1">
    <citation type="journal article" date="2016" name="Proc. Natl. Acad. Sci. U.S.A.">
        <title>Lipid metabolic changes in an early divergent fungus govern the establishment of a mutualistic symbiosis with endobacteria.</title>
        <authorList>
            <person name="Lastovetsky O.A."/>
            <person name="Gaspar M.L."/>
            <person name="Mondo S.J."/>
            <person name="LaButti K.M."/>
            <person name="Sandor L."/>
            <person name="Grigoriev I.V."/>
            <person name="Henry S.A."/>
            <person name="Pawlowska T.E."/>
        </authorList>
    </citation>
    <scope>NUCLEOTIDE SEQUENCE [LARGE SCALE GENOMIC DNA]</scope>
    <source>
        <strain evidence="3 4">ATCC 11559</strain>
    </source>
</reference>
<dbReference type="InterPro" id="IPR018253">
    <property type="entry name" value="DnaJ_domain_CS"/>
</dbReference>
<dbReference type="GO" id="GO:0051087">
    <property type="term" value="F:protein-folding chaperone binding"/>
    <property type="evidence" value="ECO:0007669"/>
    <property type="project" value="TreeGrafter"/>
</dbReference>
<dbReference type="InterPro" id="IPR008971">
    <property type="entry name" value="HSP40/DnaJ_pept-bd"/>
</dbReference>
<dbReference type="SUPFAM" id="SSF49493">
    <property type="entry name" value="HSP40/DnaJ peptide-binding domain"/>
    <property type="match status" value="2"/>
</dbReference>
<dbReference type="GO" id="GO:0005829">
    <property type="term" value="C:cytosol"/>
    <property type="evidence" value="ECO:0007669"/>
    <property type="project" value="TreeGrafter"/>
</dbReference>
<dbReference type="FunFam" id="2.60.260.20:FF:000013">
    <property type="entry name" value="DnaJ subfamily B member 11"/>
    <property type="match status" value="1"/>
</dbReference>
<evidence type="ECO:0000313" key="4">
    <source>
        <dbReference type="Proteomes" id="UP000242381"/>
    </source>
</evidence>
<dbReference type="OMA" id="ERPHDIF"/>
<dbReference type="Gene3D" id="1.10.287.110">
    <property type="entry name" value="DnaJ domain"/>
    <property type="match status" value="1"/>
</dbReference>
<dbReference type="PANTHER" id="PTHR24078">
    <property type="entry name" value="DNAJ HOMOLOG SUBFAMILY C MEMBER"/>
    <property type="match status" value="1"/>
</dbReference>
<dbReference type="EMBL" id="KV921338">
    <property type="protein sequence ID" value="ORE18101.1"/>
    <property type="molecule type" value="Genomic_DNA"/>
</dbReference>
<dbReference type="VEuPathDB" id="FungiDB:BCV72DRAFT_251617"/>
<sequence length="327" mass="37825">MSQPDYYQILGVSKDASEEEIKKAYRKLALKWHPDRNKDPSAKVEFQKIAEAFEVLSDPEKRQEYDNPVDPEDGQQHFYFYTPETDHLFHQMFGSDIFFDFGDFFSTPGRKRSRYQPQQSFQQRKRQKTVVHQVSVTLEDLYKGTTKKFQLTRDIVDKKTNKYTKKQQVVQIEIKPGYVDGTTISFQNMGNEWAPGKAGDLIFEVRELPHPVFKRKGRTLYTNVQLSLAEALTGFKKEIKRLDGSICVVEHGLSRRSQIIKPIQHGDEKVLIGEGMPDPKTGEKGNLIIRFKVEYPTQLTEEQCSLIKQAFSSSSLISKKDEMEVDL</sequence>
<name>A0A0A1NX22_RHIZD</name>
<evidence type="ECO:0000259" key="2">
    <source>
        <dbReference type="PROSITE" id="PS50076"/>
    </source>
</evidence>
<keyword evidence="1" id="KW-0143">Chaperone</keyword>
<feature type="domain" description="J" evidence="2">
    <location>
        <begin position="5"/>
        <end position="69"/>
    </location>
</feature>
<dbReference type="AlphaFoldDB" id="A0A0A1NX22"/>
<proteinExistence type="predicted"/>
<dbReference type="PANTHER" id="PTHR24078:SF553">
    <property type="entry name" value="DNAJ HOMOLOG SUBFAMILY B MEMBER 5"/>
    <property type="match status" value="1"/>
</dbReference>
<dbReference type="SUPFAM" id="SSF46565">
    <property type="entry name" value="Chaperone J-domain"/>
    <property type="match status" value="1"/>
</dbReference>
<dbReference type="InterPro" id="IPR036869">
    <property type="entry name" value="J_dom_sf"/>
</dbReference>
<dbReference type="CDD" id="cd10747">
    <property type="entry name" value="DnaJ_C"/>
    <property type="match status" value="1"/>
</dbReference>
<dbReference type="PROSITE" id="PS00636">
    <property type="entry name" value="DNAJ_1"/>
    <property type="match status" value="1"/>
</dbReference>
<dbReference type="InterPro" id="IPR051339">
    <property type="entry name" value="DnaJ_subfamily_B"/>
</dbReference>
<accession>A0A0A1NX22</accession>
<gene>
    <name evidence="3" type="ORF">BCV71DRAFT_180250</name>
</gene>
<dbReference type="Pfam" id="PF00226">
    <property type="entry name" value="DnaJ"/>
    <property type="match status" value="1"/>
</dbReference>
<dbReference type="VEuPathDB" id="FungiDB:BCV72DRAFT_178235"/>
<dbReference type="GO" id="GO:0006457">
    <property type="term" value="P:protein folding"/>
    <property type="evidence" value="ECO:0007669"/>
    <property type="project" value="InterPro"/>
</dbReference>
<dbReference type="GO" id="GO:0051082">
    <property type="term" value="F:unfolded protein binding"/>
    <property type="evidence" value="ECO:0007669"/>
    <property type="project" value="InterPro"/>
</dbReference>
<dbReference type="SMART" id="SM00271">
    <property type="entry name" value="DnaJ"/>
    <property type="match status" value="1"/>
</dbReference>